<evidence type="ECO:0000313" key="13">
    <source>
        <dbReference type="Proteomes" id="UP001183824"/>
    </source>
</evidence>
<evidence type="ECO:0000256" key="9">
    <source>
        <dbReference type="SAM" id="Phobius"/>
    </source>
</evidence>
<feature type="chain" id="PRO_5046274575" evidence="10">
    <location>
        <begin position="29"/>
        <end position="228"/>
    </location>
</feature>
<keyword evidence="3" id="KW-0964">Secreted</keyword>
<evidence type="ECO:0000259" key="11">
    <source>
        <dbReference type="PROSITE" id="PS51884"/>
    </source>
</evidence>
<feature type="compositionally biased region" description="Gly residues" evidence="8">
    <location>
        <begin position="103"/>
        <end position="112"/>
    </location>
</feature>
<comment type="caution">
    <text evidence="12">The sequence shown here is derived from an EMBL/GenBank/DDBJ whole genome shotgun (WGS) entry which is preliminary data.</text>
</comment>
<keyword evidence="2" id="KW-0134">Cell wall</keyword>
<evidence type="ECO:0000256" key="6">
    <source>
        <dbReference type="ARBA" id="ARBA00023087"/>
    </source>
</evidence>
<sequence>MRQTLSRGMFAAAAATSLLSLCGSPALADSQANGSAVDSPGVVSGNDVQVPVEVPLNLCGNTIDVVAALDPAFGNDCAARNEGAEDDSSYGSGQDHDEDADGGTEGSPGVGSGNDVRVPVEVPLNVCGDSVGLATVLNPAFGNACAEDTADGYGDTPATTPPSTPPPGGKSTPPPADGDHVTPSYTGDDQPALAETGSEALLATSAASAALIAAGAVLYRRSRATSRR</sequence>
<evidence type="ECO:0000256" key="1">
    <source>
        <dbReference type="ARBA" id="ARBA00004191"/>
    </source>
</evidence>
<keyword evidence="9" id="KW-0472">Membrane</keyword>
<dbReference type="PROSITE" id="PS51884">
    <property type="entry name" value="CHAPLIN"/>
    <property type="match status" value="2"/>
</dbReference>
<evidence type="ECO:0000256" key="2">
    <source>
        <dbReference type="ARBA" id="ARBA00022512"/>
    </source>
</evidence>
<feature type="transmembrane region" description="Helical" evidence="9">
    <location>
        <begin position="200"/>
        <end position="219"/>
    </location>
</feature>
<protein>
    <submittedName>
        <fullName evidence="12">Chaplin</fullName>
    </submittedName>
</protein>
<name>A0ABU2VMV7_9ACTN</name>
<keyword evidence="9" id="KW-1133">Transmembrane helix</keyword>
<dbReference type="RefSeq" id="WP_311719649.1">
    <property type="nucleotide sequence ID" value="NZ_JAVREZ010000024.1"/>
</dbReference>
<evidence type="ECO:0000256" key="10">
    <source>
        <dbReference type="SAM" id="SignalP"/>
    </source>
</evidence>
<evidence type="ECO:0000256" key="3">
    <source>
        <dbReference type="ARBA" id="ARBA00022525"/>
    </source>
</evidence>
<evidence type="ECO:0000313" key="12">
    <source>
        <dbReference type="EMBL" id="MDT0486933.1"/>
    </source>
</evidence>
<feature type="domain" description="Chaplin" evidence="11">
    <location>
        <begin position="107"/>
        <end position="147"/>
    </location>
</feature>
<dbReference type="Pfam" id="PF03777">
    <property type="entry name" value="ChpA-C"/>
    <property type="match status" value="2"/>
</dbReference>
<feature type="compositionally biased region" description="Pro residues" evidence="8">
    <location>
        <begin position="159"/>
        <end position="176"/>
    </location>
</feature>
<organism evidence="12 13">
    <name type="scientific">Streptomyces doebereineriae</name>
    <dbReference type="NCBI Taxonomy" id="3075528"/>
    <lineage>
        <taxon>Bacteria</taxon>
        <taxon>Bacillati</taxon>
        <taxon>Actinomycetota</taxon>
        <taxon>Actinomycetes</taxon>
        <taxon>Kitasatosporales</taxon>
        <taxon>Streptomycetaceae</taxon>
        <taxon>Streptomyces</taxon>
    </lineage>
</organism>
<evidence type="ECO:0000256" key="5">
    <source>
        <dbReference type="ARBA" id="ARBA00022889"/>
    </source>
</evidence>
<keyword evidence="9" id="KW-0812">Transmembrane</keyword>
<dbReference type="EMBL" id="JAVREZ010000024">
    <property type="protein sequence ID" value="MDT0486933.1"/>
    <property type="molecule type" value="Genomic_DNA"/>
</dbReference>
<feature type="region of interest" description="Disordered" evidence="8">
    <location>
        <begin position="79"/>
        <end position="117"/>
    </location>
</feature>
<evidence type="ECO:0000256" key="8">
    <source>
        <dbReference type="SAM" id="MobiDB-lite"/>
    </source>
</evidence>
<feature type="domain" description="Chaplin" evidence="11">
    <location>
        <begin position="39"/>
        <end position="79"/>
    </location>
</feature>
<keyword evidence="5" id="KW-0130">Cell adhesion</keyword>
<evidence type="ECO:0000256" key="4">
    <source>
        <dbReference type="ARBA" id="ARBA00022729"/>
    </source>
</evidence>
<dbReference type="InterPro" id="IPR005528">
    <property type="entry name" value="ChpA-H"/>
</dbReference>
<evidence type="ECO:0000256" key="7">
    <source>
        <dbReference type="PROSITE-ProRule" id="PRU01232"/>
    </source>
</evidence>
<reference evidence="13" key="1">
    <citation type="submission" date="2023-07" db="EMBL/GenBank/DDBJ databases">
        <title>30 novel species of actinomycetes from the DSMZ collection.</title>
        <authorList>
            <person name="Nouioui I."/>
        </authorList>
    </citation>
    <scope>NUCLEOTIDE SEQUENCE [LARGE SCALE GENOMIC DNA]</scope>
    <source>
        <strain evidence="13">DSM 41640</strain>
    </source>
</reference>
<feature type="region of interest" description="Disordered" evidence="8">
    <location>
        <begin position="151"/>
        <end position="193"/>
    </location>
</feature>
<keyword evidence="4 10" id="KW-0732">Signal</keyword>
<proteinExistence type="predicted"/>
<keyword evidence="6 7" id="KW-0034">Amyloid</keyword>
<keyword evidence="13" id="KW-1185">Reference proteome</keyword>
<feature type="signal peptide" evidence="10">
    <location>
        <begin position="1"/>
        <end position="28"/>
    </location>
</feature>
<dbReference type="Proteomes" id="UP001183824">
    <property type="component" value="Unassembled WGS sequence"/>
</dbReference>
<comment type="subcellular location">
    <subcellularLocation>
        <location evidence="1">Secreted</location>
        <location evidence="1">Cell wall</location>
    </subcellularLocation>
</comment>
<accession>A0ABU2VMV7</accession>
<gene>
    <name evidence="12" type="ORF">RNB18_43380</name>
</gene>